<sequence>MAVLTEEDSDAKRFVPLMRFKCMGLEPLDFVFGNGWIGNTFMGLRELDFEEGMASIQLNGERAAVYDVEARFEANEI</sequence>
<evidence type="ECO:0000313" key="2">
    <source>
        <dbReference type="Proteomes" id="UP001459277"/>
    </source>
</evidence>
<dbReference type="AlphaFoldDB" id="A0AAW2D455"/>
<protein>
    <submittedName>
        <fullName evidence="1">Uncharacterized protein</fullName>
    </submittedName>
</protein>
<keyword evidence="2" id="KW-1185">Reference proteome</keyword>
<name>A0AAW2D455_9ROSI</name>
<gene>
    <name evidence="1" type="ORF">SO802_012923</name>
</gene>
<reference evidence="1 2" key="1">
    <citation type="submission" date="2024-01" db="EMBL/GenBank/DDBJ databases">
        <title>A telomere-to-telomere, gap-free genome of sweet tea (Lithocarpus litseifolius).</title>
        <authorList>
            <person name="Zhou J."/>
        </authorList>
    </citation>
    <scope>NUCLEOTIDE SEQUENCE [LARGE SCALE GENOMIC DNA]</scope>
    <source>
        <strain evidence="1">Zhou-2022a</strain>
        <tissue evidence="1">Leaf</tissue>
    </source>
</reference>
<organism evidence="1 2">
    <name type="scientific">Lithocarpus litseifolius</name>
    <dbReference type="NCBI Taxonomy" id="425828"/>
    <lineage>
        <taxon>Eukaryota</taxon>
        <taxon>Viridiplantae</taxon>
        <taxon>Streptophyta</taxon>
        <taxon>Embryophyta</taxon>
        <taxon>Tracheophyta</taxon>
        <taxon>Spermatophyta</taxon>
        <taxon>Magnoliopsida</taxon>
        <taxon>eudicotyledons</taxon>
        <taxon>Gunneridae</taxon>
        <taxon>Pentapetalae</taxon>
        <taxon>rosids</taxon>
        <taxon>fabids</taxon>
        <taxon>Fagales</taxon>
        <taxon>Fagaceae</taxon>
        <taxon>Lithocarpus</taxon>
    </lineage>
</organism>
<dbReference type="Proteomes" id="UP001459277">
    <property type="component" value="Unassembled WGS sequence"/>
</dbReference>
<evidence type="ECO:0000313" key="1">
    <source>
        <dbReference type="EMBL" id="KAL0005362.1"/>
    </source>
</evidence>
<dbReference type="SUPFAM" id="SSF141678">
    <property type="entry name" value="MAL13P1.257-like"/>
    <property type="match status" value="1"/>
</dbReference>
<accession>A0AAW2D455</accession>
<comment type="caution">
    <text evidence="1">The sequence shown here is derived from an EMBL/GenBank/DDBJ whole genome shotgun (WGS) entry which is preliminary data.</text>
</comment>
<proteinExistence type="predicted"/>
<dbReference type="EMBL" id="JAZDWU010000004">
    <property type="protein sequence ID" value="KAL0005362.1"/>
    <property type="molecule type" value="Genomic_DNA"/>
</dbReference>